<keyword evidence="2" id="KW-1185">Reference proteome</keyword>
<dbReference type="AlphaFoldDB" id="A0A1Q9CN49"/>
<dbReference type="Proteomes" id="UP000186817">
    <property type="component" value="Unassembled WGS sequence"/>
</dbReference>
<sequence length="337" mass="38183">MDKNFKHFNHFKDFGLAREARSNNFIHFNHLIHFEMREMVEMDNPCHRAKPEEFEMVETVELVKMVEMDKIFNHFNHFIRVKMVEMDETLNIFNHFNHFKYFGLPRESRSNNFIHFNGFIFFEMVVMVRLDGHVQLGHDSVHNAYSDMNSPRPCQGSADPECKLLKVRLGDVAMEEAIVDGDRYLPDSLGYDFLLPDGVPSRLRFEISPQGASAAGVPPAFTAASTGTSGIVPYHVCDIVLWDIAAESGIARLTGHVDAVTSVLFWEDEIKKIIKTIGANSNLKNRPKPIKESIFNGDALELSELSAQIDMADVTSFLRVELLLTCQFANEAGSIAP</sequence>
<comment type="caution">
    <text evidence="1">The sequence shown here is derived from an EMBL/GenBank/DDBJ whole genome shotgun (WGS) entry which is preliminary data.</text>
</comment>
<dbReference type="EMBL" id="LSRX01001048">
    <property type="protein sequence ID" value="OLP84344.1"/>
    <property type="molecule type" value="Genomic_DNA"/>
</dbReference>
<accession>A0A1Q9CN49</accession>
<gene>
    <name evidence="1" type="ORF">AK812_SmicGene34795</name>
</gene>
<proteinExistence type="predicted"/>
<dbReference type="OrthoDB" id="407922at2759"/>
<reference evidence="1 2" key="1">
    <citation type="submission" date="2016-02" db="EMBL/GenBank/DDBJ databases">
        <title>Genome analysis of coral dinoflagellate symbionts highlights evolutionary adaptations to a symbiotic lifestyle.</title>
        <authorList>
            <person name="Aranda M."/>
            <person name="Li Y."/>
            <person name="Liew Y.J."/>
            <person name="Baumgarten S."/>
            <person name="Simakov O."/>
            <person name="Wilson M."/>
            <person name="Piel J."/>
            <person name="Ashoor H."/>
            <person name="Bougouffa S."/>
            <person name="Bajic V.B."/>
            <person name="Ryu T."/>
            <person name="Ravasi T."/>
            <person name="Bayer T."/>
            <person name="Micklem G."/>
            <person name="Kim H."/>
            <person name="Bhak J."/>
            <person name="Lajeunesse T.C."/>
            <person name="Voolstra C.R."/>
        </authorList>
    </citation>
    <scope>NUCLEOTIDE SEQUENCE [LARGE SCALE GENOMIC DNA]</scope>
    <source>
        <strain evidence="1 2">CCMP2467</strain>
    </source>
</reference>
<protein>
    <submittedName>
        <fullName evidence="1">Uncharacterized protein</fullName>
    </submittedName>
</protein>
<name>A0A1Q9CN49_SYMMI</name>
<evidence type="ECO:0000313" key="1">
    <source>
        <dbReference type="EMBL" id="OLP84344.1"/>
    </source>
</evidence>
<evidence type="ECO:0000313" key="2">
    <source>
        <dbReference type="Proteomes" id="UP000186817"/>
    </source>
</evidence>
<organism evidence="1 2">
    <name type="scientific">Symbiodinium microadriaticum</name>
    <name type="common">Dinoflagellate</name>
    <name type="synonym">Zooxanthella microadriatica</name>
    <dbReference type="NCBI Taxonomy" id="2951"/>
    <lineage>
        <taxon>Eukaryota</taxon>
        <taxon>Sar</taxon>
        <taxon>Alveolata</taxon>
        <taxon>Dinophyceae</taxon>
        <taxon>Suessiales</taxon>
        <taxon>Symbiodiniaceae</taxon>
        <taxon>Symbiodinium</taxon>
    </lineage>
</organism>